<feature type="signal peptide" evidence="4">
    <location>
        <begin position="1"/>
        <end position="21"/>
    </location>
</feature>
<dbReference type="VEuPathDB" id="PlasmoDB:PVPAM_140080300"/>
<feature type="compositionally biased region" description="Acidic residues" evidence="2">
    <location>
        <begin position="2674"/>
        <end position="2683"/>
    </location>
</feature>
<feature type="region of interest" description="Disordered" evidence="2">
    <location>
        <begin position="2646"/>
        <end position="2793"/>
    </location>
</feature>
<keyword evidence="4" id="KW-0732">Signal</keyword>
<name>A0A513X4L3_PLAVI</name>
<accession>A0A513X4L3</accession>
<dbReference type="VEuPathDB" id="PlasmoDB:PVX_121920"/>
<feature type="coiled-coil region" evidence="1">
    <location>
        <begin position="1791"/>
        <end position="1818"/>
    </location>
</feature>
<feature type="coiled-coil region" evidence="1">
    <location>
        <begin position="1547"/>
        <end position="1581"/>
    </location>
</feature>
<reference evidence="5" key="2">
    <citation type="submission" date="2019-03" db="EMBL/GenBank/DDBJ databases">
        <authorList>
            <person name="Loy D.E."/>
            <person name="Plenderleith L.J."/>
            <person name="Sundararaman S.A."/>
            <person name="Liu W."/>
            <person name="Gruszczyk J."/>
            <person name="Chen Y.-J."/>
            <person name="Trimboli S."/>
            <person name="Learn G.H."/>
            <person name="MacLean O.A."/>
            <person name="Morgan A.L.K."/>
            <person name="Li Y."/>
            <person name="Avitto A.N."/>
            <person name="Giles J."/>
            <person name="Calvignac-Spencer S."/>
            <person name="Sachse A."/>
            <person name="Leendertz F.H."/>
            <person name="Speede S."/>
            <person name="Ayouba A."/>
            <person name="Peeters M."/>
            <person name="Rayner J.C."/>
            <person name="Tham W.-H."/>
            <person name="Sharp P.M."/>
            <person name="Hahn B.H."/>
        </authorList>
    </citation>
    <scope>NUCLEOTIDE SEQUENCE</scope>
    <source>
        <strain evidence="5">SY56</strain>
    </source>
</reference>
<feature type="compositionally biased region" description="Basic and acidic residues" evidence="2">
    <location>
        <begin position="2768"/>
        <end position="2793"/>
    </location>
</feature>
<feature type="compositionally biased region" description="Polar residues" evidence="2">
    <location>
        <begin position="93"/>
        <end position="107"/>
    </location>
</feature>
<feature type="compositionally biased region" description="Basic and acidic residues" evidence="2">
    <location>
        <begin position="50"/>
        <end position="64"/>
    </location>
</feature>
<dbReference type="VEuPathDB" id="PlasmoDB:PVW1_140077900"/>
<feature type="compositionally biased region" description="Polar residues" evidence="2">
    <location>
        <begin position="2749"/>
        <end position="2759"/>
    </location>
</feature>
<keyword evidence="3" id="KW-1133">Transmembrane helix</keyword>
<evidence type="ECO:0000256" key="4">
    <source>
        <dbReference type="SAM" id="SignalP"/>
    </source>
</evidence>
<feature type="coiled-coil region" evidence="1">
    <location>
        <begin position="1418"/>
        <end position="1459"/>
    </location>
</feature>
<feature type="coiled-coil region" evidence="1">
    <location>
        <begin position="1200"/>
        <end position="1361"/>
    </location>
</feature>
<evidence type="ECO:0000256" key="2">
    <source>
        <dbReference type="SAM" id="MobiDB-lite"/>
    </source>
</evidence>
<feature type="coiled-coil region" evidence="1">
    <location>
        <begin position="2422"/>
        <end position="2456"/>
    </location>
</feature>
<feature type="region of interest" description="Disordered" evidence="2">
    <location>
        <begin position="50"/>
        <end position="118"/>
    </location>
</feature>
<feature type="chain" id="PRO_5021971325" evidence="4">
    <location>
        <begin position="22"/>
        <end position="2860"/>
    </location>
</feature>
<feature type="coiled-coil region" evidence="1">
    <location>
        <begin position="762"/>
        <end position="815"/>
    </location>
</feature>
<keyword evidence="3" id="KW-0812">Transmembrane</keyword>
<feature type="compositionally biased region" description="Basic and acidic residues" evidence="2">
    <location>
        <begin position="2721"/>
        <end position="2738"/>
    </location>
</feature>
<dbReference type="VEuPathDB" id="PlasmoDB:PVW1_140078000"/>
<feature type="transmembrane region" description="Helical" evidence="3">
    <location>
        <begin position="2799"/>
        <end position="2818"/>
    </location>
</feature>
<keyword evidence="3" id="KW-0472">Membrane</keyword>
<feature type="coiled-coil region" evidence="1">
    <location>
        <begin position="603"/>
        <end position="640"/>
    </location>
</feature>
<dbReference type="VEuPathDB" id="PlasmoDB:PVP01_0534300"/>
<dbReference type="EMBL" id="MK606145">
    <property type="protein sequence ID" value="QDH08874.1"/>
    <property type="molecule type" value="Genomic_DNA"/>
</dbReference>
<feature type="region of interest" description="Disordered" evidence="2">
    <location>
        <begin position="1461"/>
        <end position="1482"/>
    </location>
</feature>
<evidence type="ECO:0000256" key="1">
    <source>
        <dbReference type="SAM" id="Coils"/>
    </source>
</evidence>
<feature type="coiled-coil region" evidence="1">
    <location>
        <begin position="865"/>
        <end position="892"/>
    </location>
</feature>
<dbReference type="VEuPathDB" id="PlasmoDB:PVPAM_140080400"/>
<protein>
    <submittedName>
        <fullName evidence="5">Reticulocyte-binding protein 2d</fullName>
    </submittedName>
</protein>
<evidence type="ECO:0000313" key="5">
    <source>
        <dbReference type="EMBL" id="QDH08874.1"/>
    </source>
</evidence>
<reference evidence="5" key="1">
    <citation type="journal article" date="2018" name="Proc. Natl. Acad. Sci. U.S.A.">
        <title>Evolutionary history of human Plasmodium vivax revealed by genome-wide analyses of related ape parasites.</title>
        <authorList>
            <person name="Loy D.E."/>
            <person name="Plenderleith L.J."/>
            <person name="Sundararaman S.A."/>
            <person name="Liu W."/>
            <person name="Gruszczyk J."/>
            <person name="Chen Y.J."/>
            <person name="Trimboli S."/>
            <person name="Learn G.H."/>
            <person name="MacLean O.A."/>
            <person name="Morgan A.L.K."/>
            <person name="Li Y."/>
            <person name="Avitto A.N."/>
            <person name="Giles J."/>
            <person name="Calvignac-Spencer S."/>
            <person name="Sachse A."/>
            <person name="Leendertz F.H."/>
            <person name="Speede S."/>
            <person name="Ayouba A."/>
            <person name="Peeters M."/>
            <person name="Rayner J.C."/>
            <person name="Tham W.H."/>
            <person name="Sharp P.M."/>
            <person name="Hahn B.H."/>
        </authorList>
    </citation>
    <scope>NUCLEOTIDE SEQUENCE</scope>
    <source>
        <strain evidence="5">SY56</strain>
    </source>
</reference>
<feature type="compositionally biased region" description="Low complexity" evidence="2">
    <location>
        <begin position="65"/>
        <end position="92"/>
    </location>
</feature>
<feature type="coiled-coil region" evidence="1">
    <location>
        <begin position="1058"/>
        <end position="1092"/>
    </location>
</feature>
<keyword evidence="1" id="KW-0175">Coiled coil</keyword>
<organism evidence="5">
    <name type="scientific">Plasmodium vivax</name>
    <name type="common">malaria parasite P. vivax</name>
    <dbReference type="NCBI Taxonomy" id="5855"/>
    <lineage>
        <taxon>Eukaryota</taxon>
        <taxon>Sar</taxon>
        <taxon>Alveolata</taxon>
        <taxon>Apicomplexa</taxon>
        <taxon>Aconoidasida</taxon>
        <taxon>Haemosporida</taxon>
        <taxon>Plasmodiidae</taxon>
        <taxon>Plasmodium</taxon>
        <taxon>Plasmodium (Plasmodium)</taxon>
    </lineage>
</organism>
<feature type="coiled-coil region" evidence="1">
    <location>
        <begin position="2256"/>
        <end position="2286"/>
    </location>
</feature>
<gene>
    <name evidence="5" type="primary">rbp2d</name>
</gene>
<feature type="compositionally biased region" description="Basic and acidic residues" evidence="2">
    <location>
        <begin position="2655"/>
        <end position="2673"/>
    </location>
</feature>
<dbReference type="VEuPathDB" id="PlasmoDB:PVPAM_140080500"/>
<evidence type="ECO:0000256" key="3">
    <source>
        <dbReference type="SAM" id="Phobius"/>
    </source>
</evidence>
<feature type="coiled-coil region" evidence="1">
    <location>
        <begin position="1144"/>
        <end position="1171"/>
    </location>
</feature>
<proteinExistence type="predicted"/>
<sequence>MEKRAFWIIFYNFIFILFASCKDVNRNKPGRLKYHRKLLPAYVNLMSPDKDGYKGAEKDDKTNNHNDNNNDNNSGNHNNSDNNDKNSNNSENLRTPNLQNSSSVGHLNNHEVTTKPSHYSYLQKSNIYAPDAKNNKMEDANNKLLSVSNSFIQNSKQVQKRIATNNLDYISAFDDYNNIISSFQPYHASVYYLNELKYYATHYDELAVRVQKDVIPQVKHITSIVEKNVKLCLEKTHELNTLITQLENPQTYNIQRSHYNDKIKDYHKKIEDIQNCLKLNYKRNVKATVFATIIWFQTLNQMECSWWTKSCSTRIYYDMIKMYTLKIKEYKIKKPTAYMDKIKAVYKIANDTIRRIKIELNSCLDSDTTDFILEEFTYIIEKYNGHIDKINLGTSYIDHIHEQEGTLNNTKIEIITLYSVIANRYTAFKFSLEHINMFENTSKSKEQVLYNSFSKFEDKLQKKINDLINSEFSISTVNSVILDSEKNIQLSESLLNSSSKEISQHEIKLTAEIEKKKKDYDQKIIKARDTINKSKELITSVKNAFKLSFEEKKKIEQKVTEAKKLPNALERDKAYLDIMSEIRKIKIKLTDNARMTAEFTKKSNALKKEVQELNTSVNNYVQAIKEQKEKEIRNNSLKDEIKKFLEYIPNNRDKIKELITKKNEVQQYIPKIEELIKDAHFGVEGFTAKKTDLQNQVNSIIDAFYKEDLQLFLDNLSKSYDENQVLHKEADTTEEIEELHKRTKMDYETLLNMKCDDVPEIINKLNIELNKLKDLEKNIVEEQTKNINQYISDSFAKLTEEMNRLRNSLNEYKQDEGKLQTYKGSINERKDKFLNTSSEKEEDIPEGQNIYDEYKSHKDLMVNKERKLSSDINEFKENIKKVQTKIEAFSSVMQKLGANADQQHQETINSLKNFNTKIEDLKLSELEGEFKIHNDSAAKLYNQIENIMKNIDTIKSLNSARNSANNSRESMESIIKNKKGLIEKLDQHTEDIKQYKLIEEEEKLPILSALNEEKEHVEKEIPKESIDKLNTEINAILEYYNSSKGNFNEDTEIKLEMLDNFKTQCDKIKQEIETLNTKYKVLEKRIDTLIDEQHAKIVTLTDKHITTKDNMINQKIEHSTKSLDDMKNKLNSLKFNDDIRKSENVEIQGKIQEFEKMVQAIEESINQNKTKIYEIKGVYDVYKGEFNEEKNKSTNFLEKKNSMEKVYNKMEDTLKKLEDIDNEKNILNEIEKAEVLYRKVFIHNTVHMMDNETKKSKNLMDQIELSKREIEETKKQMLEYQNDEVSNYDYMKYYNQATESNAKIEETFKNATTQKEKAENIEKVSEIDDIKNHVNHNLHLIQSENSSIEEMLKQINNMKDLLKTNSSKGISNTVLSSTQNAEEFGNQAISEFKKTHDVIQTIRDLITKAEAHKNSININLEDEKINAEVKEIEKIKEQIANKKEEIESHLSKAKEFKEKCSSETSNAKRGKSKIEFLQSREGSSDEIDMKEIEENITKAEGYLNQAIAAETEANKNVKLLDELQKKIGDIFDESSILGIETISKKKINKATKIMEEIKRKNSEIQAEVDNFQEKLVKLKETHPDNNVDAELNNAKSTNANVLIQTNLEMVEHNLSVIANIKQEGENIYNRASSTMDSMTEISKNTEKKTLDKAKSDESKYISYLTKITSERDLIIEEKDKLNGISPNIISIEKELNKARKDYEIGLLQKIDEIGKNRKKNIDLTKESIKLTLSNFSSHFKGFDLKDYDFNKNINDYEQKMKVIHDKFDKSLNKISANWKKAEEENTNYTLANKLRKEAQHKKAELINIQEEANKYLRDIKKWESFRFILDMKDNLSNVNTLIKQEELKVNDGYEYIKQLVDNIKESNDESSISDNLLKGKEKNVEIQNNMQSTYKNKAKVILGHIIDSAKFIDINIITKLPLNELSSESHLMNAGELKFQQENKITLETEHMSNNKSELDVYKNIRDAYNIVVEILKYSDKIDTKQRQSTQLLDDGNDIYLTLKSINELKNKINSVKSKENAISGKIDNISSKLNELNKITCDDKSYDNILDIIKHTELKTLRDSFKQEKINKKSDSKLEKIKEEFGNSKNTLKNIEEEVNALKASLVKHDNIQSRNKPIDDVLVEIEKTEKGIDSFSASLDEMLKKGRECEIFRYTSIKDGVIAKINDDTELIDNIHNNTNEYLTYVQKNYSETAEDVRTLNQHFMTETISDHAPTNYETSNKSSEEITEAVNDSKAIIDNIQNSIIQVNEKTEISSLENSAEKIEKLYKELQDKKNTINEIYKKANIVKLQEIKSNADKYLDVANIFNNVLDGQKSRIINNLGKIAQVKETINLKLKKLVEADNTFTTESINRFGEIYNDIKTSIDELEILEQTNYSEHNDVKNHKEKITYLIRRRETLESDLKGHEEDTNVKKLNANTLSEVNIGIASAKEAINNSEEEFKKLLRKIEENDRLCSNNDAKNFISDIMQNIDDLNKRFTKNIPEREKLFEIEKDYNEINSIFNEIRTLNVDEFVEKMYKQIDSEKESVNNITDTDKISVAIQNVTNYDAEIKGLLSRTINVLERITRRKTEMDTLFNSLSSNNKNLNENAKRYINDSAEIINQLNSHIQKITKLKTYANEVIEQLQKELTKLLDQRKIEIPVDDTQTSLSTEGVKEETAKQEELETAKQEELETANQEELETDKQKELETAEQKELETAEQKELEKAIEKEQEEAVEGELQKTIEVEKESAIKEEQETPEQEERETSINQEPEQVTYETLGYDTPHAQENESDSTQHDDSERDDKSKEKDAMGRTRLAGAIIIGLSFFSGVLVLAFRDTQTEEEESHEHDYHQAFGGTDDYNMQDKEEVIEVCFNEDD</sequence>
<dbReference type="PROSITE" id="PS51257">
    <property type="entry name" value="PROKAR_LIPOPROTEIN"/>
    <property type="match status" value="1"/>
</dbReference>
<feature type="coiled-coil region" evidence="1">
    <location>
        <begin position="2079"/>
        <end position="2113"/>
    </location>
</feature>
<feature type="compositionally biased region" description="Basic and acidic residues" evidence="2">
    <location>
        <begin position="2684"/>
        <end position="2712"/>
    </location>
</feature>
<dbReference type="VEuPathDB" id="PlasmoDB:PVX_090325"/>